<name>A0AAW1L9B4_POPJA</name>
<comment type="caution">
    <text evidence="2">The sequence shown here is derived from an EMBL/GenBank/DDBJ whole genome shotgun (WGS) entry which is preliminary data.</text>
</comment>
<evidence type="ECO:0000256" key="1">
    <source>
        <dbReference type="SAM" id="SignalP"/>
    </source>
</evidence>
<dbReference type="AlphaFoldDB" id="A0AAW1L9B4"/>
<keyword evidence="1" id="KW-0732">Signal</keyword>
<dbReference type="Proteomes" id="UP001458880">
    <property type="component" value="Unassembled WGS sequence"/>
</dbReference>
<feature type="signal peptide" evidence="1">
    <location>
        <begin position="1"/>
        <end position="22"/>
    </location>
</feature>
<evidence type="ECO:0000313" key="2">
    <source>
        <dbReference type="EMBL" id="KAK9730276.1"/>
    </source>
</evidence>
<organism evidence="2 3">
    <name type="scientific">Popillia japonica</name>
    <name type="common">Japanese beetle</name>
    <dbReference type="NCBI Taxonomy" id="7064"/>
    <lineage>
        <taxon>Eukaryota</taxon>
        <taxon>Metazoa</taxon>
        <taxon>Ecdysozoa</taxon>
        <taxon>Arthropoda</taxon>
        <taxon>Hexapoda</taxon>
        <taxon>Insecta</taxon>
        <taxon>Pterygota</taxon>
        <taxon>Neoptera</taxon>
        <taxon>Endopterygota</taxon>
        <taxon>Coleoptera</taxon>
        <taxon>Polyphaga</taxon>
        <taxon>Scarabaeiformia</taxon>
        <taxon>Scarabaeidae</taxon>
        <taxon>Rutelinae</taxon>
        <taxon>Popillia</taxon>
    </lineage>
</organism>
<keyword evidence="3" id="KW-1185">Reference proteome</keyword>
<sequence>MLLSVLMQYLILLADGFNKTNSDNEIMSSSKSSALSQSVTNKSEHMKINVKNDSSSVKKKLQVKLNSRQGLIMNQILSIYALDHVENELCLNHSLELKDALRSFEPWALKSK</sequence>
<proteinExistence type="predicted"/>
<evidence type="ECO:0000313" key="3">
    <source>
        <dbReference type="Proteomes" id="UP001458880"/>
    </source>
</evidence>
<gene>
    <name evidence="2" type="ORF">QE152_g15331</name>
</gene>
<reference evidence="2 3" key="1">
    <citation type="journal article" date="2024" name="BMC Genomics">
        <title>De novo assembly and annotation of Popillia japonica's genome with initial clues to its potential as an invasive pest.</title>
        <authorList>
            <person name="Cucini C."/>
            <person name="Boschi S."/>
            <person name="Funari R."/>
            <person name="Cardaioli E."/>
            <person name="Iannotti N."/>
            <person name="Marturano G."/>
            <person name="Paoli F."/>
            <person name="Bruttini M."/>
            <person name="Carapelli A."/>
            <person name="Frati F."/>
            <person name="Nardi F."/>
        </authorList>
    </citation>
    <scope>NUCLEOTIDE SEQUENCE [LARGE SCALE GENOMIC DNA]</scope>
    <source>
        <strain evidence="2">DMR45628</strain>
    </source>
</reference>
<feature type="chain" id="PRO_5043676853" evidence="1">
    <location>
        <begin position="23"/>
        <end position="112"/>
    </location>
</feature>
<protein>
    <submittedName>
        <fullName evidence="2">Uncharacterized protein</fullName>
    </submittedName>
</protein>
<accession>A0AAW1L9B4</accession>
<dbReference type="EMBL" id="JASPKY010000149">
    <property type="protein sequence ID" value="KAK9730276.1"/>
    <property type="molecule type" value="Genomic_DNA"/>
</dbReference>